<dbReference type="Proteomes" id="UP000033998">
    <property type="component" value="Unassembled WGS sequence"/>
</dbReference>
<dbReference type="AlphaFoldDB" id="A0A837HSC9"/>
<protein>
    <submittedName>
        <fullName evidence="3">Mg chelatase-like protein</fullName>
    </submittedName>
</protein>
<proteinExistence type="predicted"/>
<accession>A0A837HSC9</accession>
<dbReference type="PANTHER" id="PTHR32039:SF7">
    <property type="entry name" value="COMPETENCE PROTEIN COMM"/>
    <property type="match status" value="1"/>
</dbReference>
<sequence>MFINLLMTICETTILDEFPEFEKRVIESLRQPLEDNIVSISRAKGSAIFPSNFILVAAMNPCPCGNAGSKKKACICKPSDLDRYKRKLSGPIIDRIDIWVSVGNVDYKKLGEEGTGEHSEKIKARVIGARVRQKERFKKLGRDIATNSEMNVKDLSTMVKLKKEVRDLLDDSAEHLGLSARAYHRVIKIARTIADLENSPEVESNHILEAIQYRPKVNA</sequence>
<feature type="domain" description="Mg chelatase-related protein C-terminal" evidence="2">
    <location>
        <begin position="116"/>
        <end position="214"/>
    </location>
</feature>
<evidence type="ECO:0000313" key="4">
    <source>
        <dbReference type="Proteomes" id="UP000033998"/>
    </source>
</evidence>
<dbReference type="PANTHER" id="PTHR32039">
    <property type="entry name" value="MAGNESIUM-CHELATASE SUBUNIT CHLI"/>
    <property type="match status" value="1"/>
</dbReference>
<reference evidence="3 4" key="1">
    <citation type="journal article" date="2015" name="Nature">
        <title>rRNA introns, odd ribosomes, and small enigmatic genomes across a large radiation of phyla.</title>
        <authorList>
            <person name="Brown C.T."/>
            <person name="Hug L.A."/>
            <person name="Thomas B.C."/>
            <person name="Sharon I."/>
            <person name="Castelle C.J."/>
            <person name="Singh A."/>
            <person name="Wilkins M.J."/>
            <person name="Williams K.H."/>
            <person name="Banfield J.F."/>
        </authorList>
    </citation>
    <scope>NUCLEOTIDE SEQUENCE [LARGE SCALE GENOMIC DNA]</scope>
</reference>
<dbReference type="EMBL" id="LBWE01000001">
    <property type="protein sequence ID" value="KKR02238.1"/>
    <property type="molecule type" value="Genomic_DNA"/>
</dbReference>
<dbReference type="InterPro" id="IPR045006">
    <property type="entry name" value="CHLI-like"/>
</dbReference>
<dbReference type="Gene3D" id="3.40.50.300">
    <property type="entry name" value="P-loop containing nucleotide triphosphate hydrolases"/>
    <property type="match status" value="1"/>
</dbReference>
<gene>
    <name evidence="3" type="ORF">UT27_C0001G0016</name>
</gene>
<evidence type="ECO:0000313" key="3">
    <source>
        <dbReference type="EMBL" id="KKR02238.1"/>
    </source>
</evidence>
<dbReference type="Pfam" id="PF13335">
    <property type="entry name" value="Mg_chelatase_C"/>
    <property type="match status" value="1"/>
</dbReference>
<dbReference type="InterPro" id="IPR000523">
    <property type="entry name" value="Mg_chelatse_chII-like_cat_dom"/>
</dbReference>
<dbReference type="SUPFAM" id="SSF52540">
    <property type="entry name" value="P-loop containing nucleoside triphosphate hydrolases"/>
    <property type="match status" value="1"/>
</dbReference>
<comment type="caution">
    <text evidence="3">The sequence shown here is derived from an EMBL/GenBank/DDBJ whole genome shotgun (WGS) entry which is preliminary data.</text>
</comment>
<dbReference type="GO" id="GO:0005524">
    <property type="term" value="F:ATP binding"/>
    <property type="evidence" value="ECO:0007669"/>
    <property type="project" value="InterPro"/>
</dbReference>
<feature type="domain" description="Magnesium chelatase ChlI-like catalytic" evidence="1">
    <location>
        <begin position="14"/>
        <end position="109"/>
    </location>
</feature>
<name>A0A837HSC9_9BACT</name>
<organism evidence="3 4">
    <name type="scientific">Candidatus Nomurabacteria bacterium GW2011_GWD2_39_12</name>
    <dbReference type="NCBI Taxonomy" id="1618759"/>
    <lineage>
        <taxon>Bacteria</taxon>
        <taxon>Candidatus Nomuraibacteriota</taxon>
    </lineage>
</organism>
<dbReference type="InterPro" id="IPR027417">
    <property type="entry name" value="P-loop_NTPase"/>
</dbReference>
<evidence type="ECO:0000259" key="2">
    <source>
        <dbReference type="Pfam" id="PF13335"/>
    </source>
</evidence>
<dbReference type="InterPro" id="IPR025158">
    <property type="entry name" value="Mg_chelat-rel_C"/>
</dbReference>
<evidence type="ECO:0000259" key="1">
    <source>
        <dbReference type="Pfam" id="PF01078"/>
    </source>
</evidence>
<dbReference type="Pfam" id="PF01078">
    <property type="entry name" value="Mg_chelatase"/>
    <property type="match status" value="1"/>
</dbReference>